<dbReference type="PANTHER" id="PTHR30404">
    <property type="entry name" value="N-ACETYLMURAMOYL-L-ALANINE AMIDASE"/>
    <property type="match status" value="1"/>
</dbReference>
<organism evidence="3 4">
    <name type="scientific">Spongisporangium articulatum</name>
    <dbReference type="NCBI Taxonomy" id="3362603"/>
    <lineage>
        <taxon>Bacteria</taxon>
        <taxon>Bacillati</taxon>
        <taxon>Actinomycetota</taxon>
        <taxon>Actinomycetes</taxon>
        <taxon>Kineosporiales</taxon>
        <taxon>Kineosporiaceae</taxon>
        <taxon>Spongisporangium</taxon>
    </lineage>
</organism>
<evidence type="ECO:0000259" key="2">
    <source>
        <dbReference type="SMART" id="SM00646"/>
    </source>
</evidence>
<protein>
    <submittedName>
        <fullName evidence="3">N-acetylmuramoyl-L-alanine amidase</fullName>
        <ecNumber evidence="3">3.5.1.28</ecNumber>
    </submittedName>
</protein>
<dbReference type="SMART" id="SM00646">
    <property type="entry name" value="Ami_3"/>
    <property type="match status" value="1"/>
</dbReference>
<dbReference type="InterPro" id="IPR002477">
    <property type="entry name" value="Peptidoglycan-bd-like"/>
</dbReference>
<dbReference type="EMBL" id="JBITLV010000001">
    <property type="protein sequence ID" value="MFI7586007.1"/>
    <property type="molecule type" value="Genomic_DNA"/>
</dbReference>
<dbReference type="SUPFAM" id="SSF53187">
    <property type="entry name" value="Zn-dependent exopeptidases"/>
    <property type="match status" value="1"/>
</dbReference>
<dbReference type="EC" id="3.5.1.28" evidence="3"/>
<dbReference type="Pfam" id="PF01471">
    <property type="entry name" value="PG_binding_1"/>
    <property type="match status" value="2"/>
</dbReference>
<dbReference type="RefSeq" id="WP_398274893.1">
    <property type="nucleotide sequence ID" value="NZ_JBITLV010000001.1"/>
</dbReference>
<dbReference type="InterPro" id="IPR036366">
    <property type="entry name" value="PGBDSf"/>
</dbReference>
<dbReference type="InterPro" id="IPR002508">
    <property type="entry name" value="MurNAc-LAA_cat"/>
</dbReference>
<reference evidence="3 4" key="1">
    <citation type="submission" date="2024-10" db="EMBL/GenBank/DDBJ databases">
        <title>The Natural Products Discovery Center: Release of the First 8490 Sequenced Strains for Exploring Actinobacteria Biosynthetic Diversity.</title>
        <authorList>
            <person name="Kalkreuter E."/>
            <person name="Kautsar S.A."/>
            <person name="Yang D."/>
            <person name="Bader C.D."/>
            <person name="Teijaro C.N."/>
            <person name="Fluegel L."/>
            <person name="Davis C.M."/>
            <person name="Simpson J.R."/>
            <person name="Lauterbach L."/>
            <person name="Steele A.D."/>
            <person name="Gui C."/>
            <person name="Meng S."/>
            <person name="Li G."/>
            <person name="Viehrig K."/>
            <person name="Ye F."/>
            <person name="Su P."/>
            <person name="Kiefer A.F."/>
            <person name="Nichols A."/>
            <person name="Cepeda A.J."/>
            <person name="Yan W."/>
            <person name="Fan B."/>
            <person name="Jiang Y."/>
            <person name="Adhikari A."/>
            <person name="Zheng C.-J."/>
            <person name="Schuster L."/>
            <person name="Cowan T.M."/>
            <person name="Smanski M.J."/>
            <person name="Chevrette M.G."/>
            <person name="De Carvalho L.P.S."/>
            <person name="Shen B."/>
        </authorList>
    </citation>
    <scope>NUCLEOTIDE SEQUENCE [LARGE SCALE GENOMIC DNA]</scope>
    <source>
        <strain evidence="3 4">NPDC049639</strain>
    </source>
</reference>
<dbReference type="InterPro" id="IPR050695">
    <property type="entry name" value="N-acetylmuramoyl_amidase_3"/>
</dbReference>
<dbReference type="SUPFAM" id="SSF47090">
    <property type="entry name" value="PGBD-like"/>
    <property type="match status" value="2"/>
</dbReference>
<feature type="domain" description="MurNAc-LAA" evidence="2">
    <location>
        <begin position="259"/>
        <end position="375"/>
    </location>
</feature>
<dbReference type="CDD" id="cd02696">
    <property type="entry name" value="MurNAc-LAA"/>
    <property type="match status" value="1"/>
</dbReference>
<name>A0ABW8AK48_9ACTN</name>
<evidence type="ECO:0000313" key="4">
    <source>
        <dbReference type="Proteomes" id="UP001612915"/>
    </source>
</evidence>
<evidence type="ECO:0000313" key="3">
    <source>
        <dbReference type="EMBL" id="MFI7586007.1"/>
    </source>
</evidence>
<dbReference type="Gene3D" id="3.40.630.40">
    <property type="entry name" value="Zn-dependent exopeptidases"/>
    <property type="match status" value="1"/>
</dbReference>
<dbReference type="Gene3D" id="1.10.101.10">
    <property type="entry name" value="PGBD-like superfamily/PGBD"/>
    <property type="match status" value="2"/>
</dbReference>
<dbReference type="GO" id="GO:0008745">
    <property type="term" value="F:N-acetylmuramoyl-L-alanine amidase activity"/>
    <property type="evidence" value="ECO:0007669"/>
    <property type="project" value="UniProtKB-EC"/>
</dbReference>
<dbReference type="Pfam" id="PF01520">
    <property type="entry name" value="Amidase_3"/>
    <property type="match status" value="1"/>
</dbReference>
<keyword evidence="1 3" id="KW-0378">Hydrolase</keyword>
<accession>A0ABW8AK48</accession>
<proteinExistence type="predicted"/>
<dbReference type="Proteomes" id="UP001612915">
    <property type="component" value="Unassembled WGS sequence"/>
</dbReference>
<gene>
    <name evidence="3" type="ORF">ACIB24_02890</name>
</gene>
<keyword evidence="4" id="KW-1185">Reference proteome</keyword>
<sequence>MVTRPGAGLLPKVAERPLRFGDRGPAVVVLRDLLDRAELGQPDEGAAPLSQAPDVQLFDEAVQEAVRLFQQFRGVLADGVVGRDTALQLDAARWQLGDRVLVDTGSPLMRGDDVSALQERMVKLGVHAGPVDGIFGPVTAASLRELQRGLGVPADGIFGPRTVHAMAALGRAVEGGDPWSLRTREGVAAAGKSLKGKVICLDAAHGGNGYGMSGHGLVEADVTAEVCRVVAEKLRLAGATVGLTRTGEPGDYPDIVERVDFATELGADLVVSFHCEANPSPLAEGFATFYWGGGRVGQHSAVGRALAGFVQREVVARTGVVDCRSHPCSYDLVRMTAMPAVMVGLGYLSNADDAQRLSSAAFLDAVADAVLAAVQRVYLGEDDATATGTIALADVLAHAEGN</sequence>
<evidence type="ECO:0000256" key="1">
    <source>
        <dbReference type="ARBA" id="ARBA00022801"/>
    </source>
</evidence>
<dbReference type="PANTHER" id="PTHR30404:SF0">
    <property type="entry name" value="N-ACETYLMURAMOYL-L-ALANINE AMIDASE AMIC"/>
    <property type="match status" value="1"/>
</dbReference>
<dbReference type="InterPro" id="IPR036365">
    <property type="entry name" value="PGBD-like_sf"/>
</dbReference>
<comment type="caution">
    <text evidence="3">The sequence shown here is derived from an EMBL/GenBank/DDBJ whole genome shotgun (WGS) entry which is preliminary data.</text>
</comment>